<dbReference type="UniPathway" id="UPA00848">
    <property type="reaction ID" value="UER00151"/>
</dbReference>
<reference evidence="3 4" key="1">
    <citation type="submission" date="2020-06" db="EMBL/GenBank/DDBJ databases">
        <authorList>
            <person name="Duchaud E."/>
        </authorList>
    </citation>
    <scope>NUCLEOTIDE SEQUENCE [LARGE SCALE GENOMIC DNA]</scope>
    <source>
        <strain evidence="3">Alteromonas fortis</strain>
    </source>
</reference>
<evidence type="ECO:0000256" key="1">
    <source>
        <dbReference type="ARBA" id="ARBA00022801"/>
    </source>
</evidence>
<dbReference type="AlphaFoldDB" id="A0A6T9Y4M7"/>
<dbReference type="HAMAP" id="MF_01527_B">
    <property type="entry name" value="GTP_cyclohydrol_B"/>
    <property type="match status" value="1"/>
</dbReference>
<protein>
    <recommendedName>
        <fullName evidence="2">GTP cyclohydrolase FolE2</fullName>
        <ecNumber evidence="2">3.5.4.16</ecNumber>
    </recommendedName>
</protein>
<comment type="pathway">
    <text evidence="2">Cofactor biosynthesis; 7,8-dihydroneopterin triphosphate biosynthesis; 7,8-dihydroneopterin triphosphate from GTP: step 1/1.</text>
</comment>
<dbReference type="InterPro" id="IPR003801">
    <property type="entry name" value="GTP_cyclohydrolase_FolE2/MptA"/>
</dbReference>
<feature type="site" description="May be catalytically important" evidence="2">
    <location>
        <position position="161"/>
    </location>
</feature>
<proteinExistence type="inferred from homology"/>
<dbReference type="NCBIfam" id="NF010200">
    <property type="entry name" value="PRK13674.1-1"/>
    <property type="match status" value="1"/>
</dbReference>
<sequence length="323" mass="35885">MSSFNYRDTVLPDVTTEQSTAQVPVIDNVGMQGIAIPLHVLGKRGERLSSQAKVDVTVSLDHPNAKGIHMSRLYNLLQQYLSNKDLHKSALTTLMNALIESQDGLSKSAQLNLHFDLTVSRPALISKTSGYQSYPTSLCVMRSSEHYKAQLKLRVPYSSTCPCSASLSRKALAEAFVKQFESKQFESKQFAGMQPEEQQPTIEEMGAWLASKEASIATAHAQRSFADITLDLANKDIPDFIGIIDLAENALGTPLQTAVKRKDEQAFAKRNAENLMFVEDSVRRLHAAFSTYYQATYFRVKVEHQESLHAHDAIAEISGPVHR</sequence>
<dbReference type="PANTHER" id="PTHR36445">
    <property type="entry name" value="GTP CYCLOHYDROLASE MPTA"/>
    <property type="match status" value="1"/>
</dbReference>
<dbReference type="InterPro" id="IPR022838">
    <property type="entry name" value="GTP_cyclohydrolase_FolE2"/>
</dbReference>
<name>A0A6T9Y4M7_ALTMA</name>
<comment type="function">
    <text evidence="2">Converts GTP to 7,8-dihydroneopterin triphosphate.</text>
</comment>
<gene>
    <name evidence="3" type="primary">folE</name>
    <name evidence="2" type="synonym">folE2</name>
    <name evidence="3" type="ORF">ALFOR1_70138</name>
</gene>
<dbReference type="GO" id="GO:0046654">
    <property type="term" value="P:tetrahydrofolate biosynthetic process"/>
    <property type="evidence" value="ECO:0007669"/>
    <property type="project" value="UniProtKB-UniRule"/>
</dbReference>
<keyword evidence="1 2" id="KW-0378">Hydrolase</keyword>
<dbReference type="EMBL" id="LR812090">
    <property type="protein sequence ID" value="CAB9495769.1"/>
    <property type="molecule type" value="Genomic_DNA"/>
</dbReference>
<comment type="catalytic activity">
    <reaction evidence="2">
        <text>GTP + H2O = 7,8-dihydroneopterin 3'-triphosphate + formate + H(+)</text>
        <dbReference type="Rhea" id="RHEA:17473"/>
        <dbReference type="ChEBI" id="CHEBI:15377"/>
        <dbReference type="ChEBI" id="CHEBI:15378"/>
        <dbReference type="ChEBI" id="CHEBI:15740"/>
        <dbReference type="ChEBI" id="CHEBI:37565"/>
        <dbReference type="ChEBI" id="CHEBI:58462"/>
        <dbReference type="EC" id="3.5.4.16"/>
    </reaction>
</comment>
<evidence type="ECO:0000313" key="4">
    <source>
        <dbReference type="Proteomes" id="UP000509458"/>
    </source>
</evidence>
<dbReference type="EC" id="3.5.4.16" evidence="2"/>
<organism evidence="3 4">
    <name type="scientific">Alteromonas macleodii</name>
    <name type="common">Pseudoalteromonas macleodii</name>
    <dbReference type="NCBI Taxonomy" id="28108"/>
    <lineage>
        <taxon>Bacteria</taxon>
        <taxon>Pseudomonadati</taxon>
        <taxon>Pseudomonadota</taxon>
        <taxon>Gammaproteobacteria</taxon>
        <taxon>Alteromonadales</taxon>
        <taxon>Alteromonadaceae</taxon>
        <taxon>Alteromonas/Salinimonas group</taxon>
        <taxon>Alteromonas</taxon>
    </lineage>
</organism>
<accession>A0A6T9Y4M7</accession>
<dbReference type="RefSeq" id="WP_179984901.1">
    <property type="nucleotide sequence ID" value="NZ_LR812090.1"/>
</dbReference>
<dbReference type="Gene3D" id="3.10.270.10">
    <property type="entry name" value="Urate Oxidase"/>
    <property type="match status" value="1"/>
</dbReference>
<dbReference type="PANTHER" id="PTHR36445:SF1">
    <property type="entry name" value="GTP CYCLOHYDROLASE MPTA"/>
    <property type="match status" value="1"/>
</dbReference>
<evidence type="ECO:0000313" key="3">
    <source>
        <dbReference type="EMBL" id="CAB9495769.1"/>
    </source>
</evidence>
<evidence type="ECO:0000256" key="2">
    <source>
        <dbReference type="HAMAP-Rule" id="MF_01527"/>
    </source>
</evidence>
<dbReference type="Proteomes" id="UP000509458">
    <property type="component" value="Chromosome"/>
</dbReference>
<dbReference type="Pfam" id="PF02649">
    <property type="entry name" value="GCHY-1"/>
    <property type="match status" value="1"/>
</dbReference>
<dbReference type="GO" id="GO:0003934">
    <property type="term" value="F:GTP cyclohydrolase I activity"/>
    <property type="evidence" value="ECO:0007669"/>
    <property type="project" value="UniProtKB-UniRule"/>
</dbReference>
<comment type="similarity">
    <text evidence="2">Belongs to the GTP cyclohydrolase IV family.</text>
</comment>